<dbReference type="EMBL" id="RBNI01011169">
    <property type="protein sequence ID" value="RUP43363.1"/>
    <property type="molecule type" value="Genomic_DNA"/>
</dbReference>
<evidence type="ECO:0000256" key="1">
    <source>
        <dbReference type="SAM" id="Phobius"/>
    </source>
</evidence>
<name>A0A433CXQ5_9FUNG</name>
<evidence type="ECO:0000313" key="2">
    <source>
        <dbReference type="EMBL" id="RUP43363.1"/>
    </source>
</evidence>
<comment type="caution">
    <text evidence="2">The sequence shown here is derived from an EMBL/GenBank/DDBJ whole genome shotgun (WGS) entry which is preliminary data.</text>
</comment>
<protein>
    <submittedName>
        <fullName evidence="2">Uncharacterized protein</fullName>
    </submittedName>
</protein>
<accession>A0A433CXQ5</accession>
<reference evidence="2 3" key="1">
    <citation type="journal article" date="2018" name="New Phytol.">
        <title>Phylogenomics of Endogonaceae and evolution of mycorrhizas within Mucoromycota.</title>
        <authorList>
            <person name="Chang Y."/>
            <person name="Desiro A."/>
            <person name="Na H."/>
            <person name="Sandor L."/>
            <person name="Lipzen A."/>
            <person name="Clum A."/>
            <person name="Barry K."/>
            <person name="Grigoriev I.V."/>
            <person name="Martin F.M."/>
            <person name="Stajich J.E."/>
            <person name="Smith M.E."/>
            <person name="Bonito G."/>
            <person name="Spatafora J.W."/>
        </authorList>
    </citation>
    <scope>NUCLEOTIDE SEQUENCE [LARGE SCALE GENOMIC DNA]</scope>
    <source>
        <strain evidence="2 3">GMNB39</strain>
    </source>
</reference>
<dbReference type="Proteomes" id="UP000268093">
    <property type="component" value="Unassembled WGS sequence"/>
</dbReference>
<organism evidence="2 3">
    <name type="scientific">Jimgerdemannia flammicorona</name>
    <dbReference type="NCBI Taxonomy" id="994334"/>
    <lineage>
        <taxon>Eukaryota</taxon>
        <taxon>Fungi</taxon>
        <taxon>Fungi incertae sedis</taxon>
        <taxon>Mucoromycota</taxon>
        <taxon>Mucoromycotina</taxon>
        <taxon>Endogonomycetes</taxon>
        <taxon>Endogonales</taxon>
        <taxon>Endogonaceae</taxon>
        <taxon>Jimgerdemannia</taxon>
    </lineage>
</organism>
<feature type="transmembrane region" description="Helical" evidence="1">
    <location>
        <begin position="176"/>
        <end position="198"/>
    </location>
</feature>
<keyword evidence="1" id="KW-1133">Transmembrane helix</keyword>
<sequence length="254" mass="28216">MQVDIPWECQPWIFSSEVSDKKACLKRIGVDPILVEMYTQHTTNSHTVCYFHKQFEIAKILQALTKELVNNLTQKTEELTDAQQKLGSTINATHTKVSQLENRTTDALDGLGATVANHVEIVDRTLYKTVEAVTNATERTNALIEQKYTEILESAKSWIPLWATGVIAILQTATGLSYIATVSLLAVMIIVAGIIWSFELNRKWKLAVIAAGFNVYSGACNLQAMLTYYQAIAMVRIELLVGIGGCSIPSKQRH</sequence>
<keyword evidence="1" id="KW-0472">Membrane</keyword>
<gene>
    <name evidence="2" type="ORF">BC936DRAFT_137289</name>
</gene>
<keyword evidence="1" id="KW-0812">Transmembrane</keyword>
<dbReference type="AlphaFoldDB" id="A0A433CXQ5"/>
<evidence type="ECO:0000313" key="3">
    <source>
        <dbReference type="Proteomes" id="UP000268093"/>
    </source>
</evidence>
<keyword evidence="3" id="KW-1185">Reference proteome</keyword>
<proteinExistence type="predicted"/>